<gene>
    <name evidence="9" type="ORF">HNP60_001251</name>
</gene>
<dbReference type="SUPFAM" id="SSF103088">
    <property type="entry name" value="OmpA-like"/>
    <property type="match status" value="1"/>
</dbReference>
<sequence>MRASAGMRRGRWAVSFADLCLLLLGFFVLLQANQSARDQALAGIGSYFGALEAPRKIDLPAAALFQPGEALLSEAGHAALARAAAPLRASGNIVRIQSIGLERGEHRFDEWDLAAARLGAVARALVAAGIPPERLRVAGLAEEADAAASGRQVIRLVEKPPAE</sequence>
<keyword evidence="9" id="KW-0969">Cilium</keyword>
<proteinExistence type="inferred from homology"/>
<keyword evidence="4" id="KW-0812">Transmembrane</keyword>
<dbReference type="EMBL" id="JACHKA010000001">
    <property type="protein sequence ID" value="MBB5985277.1"/>
    <property type="molecule type" value="Genomic_DNA"/>
</dbReference>
<comment type="similarity">
    <text evidence="2">Belongs to the MotB family.</text>
</comment>
<evidence type="ECO:0000313" key="10">
    <source>
        <dbReference type="Proteomes" id="UP001138540"/>
    </source>
</evidence>
<keyword evidence="10" id="KW-1185">Reference proteome</keyword>
<evidence type="ECO:0000256" key="6">
    <source>
        <dbReference type="ARBA" id="ARBA00023136"/>
    </source>
</evidence>
<evidence type="ECO:0000256" key="3">
    <source>
        <dbReference type="ARBA" id="ARBA00022475"/>
    </source>
</evidence>
<keyword evidence="5" id="KW-1133">Transmembrane helix</keyword>
<name>A0ABR6NDD9_9SPHN</name>
<dbReference type="InterPro" id="IPR036737">
    <property type="entry name" value="OmpA-like_sf"/>
</dbReference>
<feature type="domain" description="OmpA-like" evidence="8">
    <location>
        <begin position="52"/>
        <end position="160"/>
    </location>
</feature>
<dbReference type="Pfam" id="PF00691">
    <property type="entry name" value="OmpA"/>
    <property type="match status" value="1"/>
</dbReference>
<keyword evidence="9" id="KW-0966">Cell projection</keyword>
<keyword evidence="6 7" id="KW-0472">Membrane</keyword>
<evidence type="ECO:0000256" key="7">
    <source>
        <dbReference type="PROSITE-ProRule" id="PRU00473"/>
    </source>
</evidence>
<protein>
    <submittedName>
        <fullName evidence="9">Flagellar motor protein MotB</fullName>
    </submittedName>
</protein>
<evidence type="ECO:0000313" key="9">
    <source>
        <dbReference type="EMBL" id="MBB5985277.1"/>
    </source>
</evidence>
<evidence type="ECO:0000256" key="5">
    <source>
        <dbReference type="ARBA" id="ARBA00022989"/>
    </source>
</evidence>
<reference evidence="9 10" key="1">
    <citation type="submission" date="2020-08" db="EMBL/GenBank/DDBJ databases">
        <title>Exploring microbial biodiversity for novel pathways involved in the catabolism of aromatic compounds derived from lignin.</title>
        <authorList>
            <person name="Elkins J."/>
        </authorList>
    </citation>
    <scope>NUCLEOTIDE SEQUENCE [LARGE SCALE GENOMIC DNA]</scope>
    <source>
        <strain evidence="9 10">B1D3A</strain>
    </source>
</reference>
<comment type="caution">
    <text evidence="9">The sequence shown here is derived from an EMBL/GenBank/DDBJ whole genome shotgun (WGS) entry which is preliminary data.</text>
</comment>
<accession>A0ABR6NDD9</accession>
<evidence type="ECO:0000259" key="8">
    <source>
        <dbReference type="PROSITE" id="PS51123"/>
    </source>
</evidence>
<comment type="subcellular location">
    <subcellularLocation>
        <location evidence="1">Cell membrane</location>
        <topology evidence="1">Single-pass membrane protein</topology>
    </subcellularLocation>
</comment>
<dbReference type="InterPro" id="IPR025713">
    <property type="entry name" value="MotB-like_N_dom"/>
</dbReference>
<dbReference type="PANTHER" id="PTHR30329:SF21">
    <property type="entry name" value="LIPOPROTEIN YIAD-RELATED"/>
    <property type="match status" value="1"/>
</dbReference>
<dbReference type="RefSeq" id="WP_184151452.1">
    <property type="nucleotide sequence ID" value="NZ_JACHKA010000001.1"/>
</dbReference>
<evidence type="ECO:0000256" key="2">
    <source>
        <dbReference type="ARBA" id="ARBA00008914"/>
    </source>
</evidence>
<keyword evidence="9" id="KW-0282">Flagellum</keyword>
<dbReference type="PANTHER" id="PTHR30329">
    <property type="entry name" value="STATOR ELEMENT OF FLAGELLAR MOTOR COMPLEX"/>
    <property type="match status" value="1"/>
</dbReference>
<dbReference type="PROSITE" id="PS51123">
    <property type="entry name" value="OMPA_2"/>
    <property type="match status" value="1"/>
</dbReference>
<evidence type="ECO:0000256" key="4">
    <source>
        <dbReference type="ARBA" id="ARBA00022692"/>
    </source>
</evidence>
<evidence type="ECO:0000256" key="1">
    <source>
        <dbReference type="ARBA" id="ARBA00004162"/>
    </source>
</evidence>
<keyword evidence="3" id="KW-1003">Cell membrane</keyword>
<dbReference type="Proteomes" id="UP001138540">
    <property type="component" value="Unassembled WGS sequence"/>
</dbReference>
<dbReference type="InterPro" id="IPR050330">
    <property type="entry name" value="Bact_OuterMem_StrucFunc"/>
</dbReference>
<organism evidence="9 10">
    <name type="scientific">Sphingobium lignivorans</name>
    <dbReference type="NCBI Taxonomy" id="2735886"/>
    <lineage>
        <taxon>Bacteria</taxon>
        <taxon>Pseudomonadati</taxon>
        <taxon>Pseudomonadota</taxon>
        <taxon>Alphaproteobacteria</taxon>
        <taxon>Sphingomonadales</taxon>
        <taxon>Sphingomonadaceae</taxon>
        <taxon>Sphingobium</taxon>
    </lineage>
</organism>
<dbReference type="Pfam" id="PF13677">
    <property type="entry name" value="MotB_plug"/>
    <property type="match status" value="1"/>
</dbReference>
<dbReference type="Gene3D" id="3.30.1330.60">
    <property type="entry name" value="OmpA-like domain"/>
    <property type="match status" value="1"/>
</dbReference>
<dbReference type="InterPro" id="IPR006665">
    <property type="entry name" value="OmpA-like"/>
</dbReference>